<dbReference type="EMBL" id="JAEPRC010000316">
    <property type="protein sequence ID" value="KAG2200438.1"/>
    <property type="molecule type" value="Genomic_DNA"/>
</dbReference>
<dbReference type="Gene3D" id="1.10.510.10">
    <property type="entry name" value="Transferase(Phosphotransferase) domain 1"/>
    <property type="match status" value="2"/>
</dbReference>
<evidence type="ECO:0000256" key="4">
    <source>
        <dbReference type="ARBA" id="ARBA00022679"/>
    </source>
</evidence>
<dbReference type="PROSITE" id="PS50011">
    <property type="entry name" value="PROTEIN_KINASE_DOM"/>
    <property type="match status" value="1"/>
</dbReference>
<comment type="caution">
    <text evidence="15">The sequence shown here is derived from an EMBL/GenBank/DDBJ whole genome shotgun (WGS) entry which is preliminary data.</text>
</comment>
<keyword evidence="7" id="KW-0067">ATP-binding</keyword>
<evidence type="ECO:0000256" key="7">
    <source>
        <dbReference type="ARBA" id="ARBA00022840"/>
    </source>
</evidence>
<dbReference type="PROSITE" id="PS00108">
    <property type="entry name" value="PROTEIN_KINASE_ST"/>
    <property type="match status" value="1"/>
</dbReference>
<feature type="domain" description="Response regulatory" evidence="13">
    <location>
        <begin position="2263"/>
        <end position="2378"/>
    </location>
</feature>
<evidence type="ECO:0000256" key="1">
    <source>
        <dbReference type="ARBA" id="ARBA00012513"/>
    </source>
</evidence>
<dbReference type="CDD" id="cd17546">
    <property type="entry name" value="REC_hyHK_CKI1_RcsC-like"/>
    <property type="match status" value="1"/>
</dbReference>
<dbReference type="SMART" id="SM00448">
    <property type="entry name" value="REC"/>
    <property type="match status" value="1"/>
</dbReference>
<evidence type="ECO:0000256" key="5">
    <source>
        <dbReference type="ARBA" id="ARBA00022741"/>
    </source>
</evidence>
<dbReference type="Pfam" id="PF00072">
    <property type="entry name" value="Response_reg"/>
    <property type="match status" value="1"/>
</dbReference>
<dbReference type="GO" id="GO:0005524">
    <property type="term" value="F:ATP binding"/>
    <property type="evidence" value="ECO:0007669"/>
    <property type="project" value="UniProtKB-KW"/>
</dbReference>
<dbReference type="Proteomes" id="UP000650833">
    <property type="component" value="Unassembled WGS sequence"/>
</dbReference>
<dbReference type="InterPro" id="IPR011009">
    <property type="entry name" value="Kinase-like_dom_sf"/>
</dbReference>
<feature type="compositionally biased region" description="Low complexity" evidence="11">
    <location>
        <begin position="200"/>
        <end position="209"/>
    </location>
</feature>
<evidence type="ECO:0000256" key="11">
    <source>
        <dbReference type="SAM" id="MobiDB-lite"/>
    </source>
</evidence>
<feature type="region of interest" description="Disordered" evidence="11">
    <location>
        <begin position="1419"/>
        <end position="1449"/>
    </location>
</feature>
<feature type="compositionally biased region" description="Polar residues" evidence="11">
    <location>
        <begin position="210"/>
        <end position="221"/>
    </location>
</feature>
<dbReference type="PANTHER" id="PTHR24356:SF1">
    <property type="entry name" value="SERINE_THREONINE-PROTEIN KINASE GREATWALL"/>
    <property type="match status" value="1"/>
</dbReference>
<evidence type="ECO:0000259" key="13">
    <source>
        <dbReference type="PROSITE" id="PS50110"/>
    </source>
</evidence>
<feature type="compositionally biased region" description="Polar residues" evidence="11">
    <location>
        <begin position="1377"/>
        <end position="1391"/>
    </location>
</feature>
<feature type="compositionally biased region" description="Low complexity" evidence="11">
    <location>
        <begin position="2242"/>
        <end position="2251"/>
    </location>
</feature>
<feature type="region of interest" description="Disordered" evidence="11">
    <location>
        <begin position="79"/>
        <end position="117"/>
    </location>
</feature>
<keyword evidence="3 10" id="KW-0597">Phosphoprotein</keyword>
<name>A0A8H7V212_9FUNG</name>
<dbReference type="InterPro" id="IPR001789">
    <property type="entry name" value="Sig_transdc_resp-reg_receiver"/>
</dbReference>
<keyword evidence="4" id="KW-0808">Transferase</keyword>
<evidence type="ECO:0000256" key="10">
    <source>
        <dbReference type="PROSITE-ProRule" id="PRU00169"/>
    </source>
</evidence>
<evidence type="ECO:0000256" key="9">
    <source>
        <dbReference type="ARBA" id="ARBA00048679"/>
    </source>
</evidence>
<proteinExistence type="predicted"/>
<feature type="region of interest" description="Disordered" evidence="11">
    <location>
        <begin position="1699"/>
        <end position="1768"/>
    </location>
</feature>
<dbReference type="PANTHER" id="PTHR24356">
    <property type="entry name" value="SERINE/THREONINE-PROTEIN KINASE"/>
    <property type="match status" value="1"/>
</dbReference>
<dbReference type="SMART" id="SM00220">
    <property type="entry name" value="S_TKc"/>
    <property type="match status" value="1"/>
</dbReference>
<organism evidence="15 16">
    <name type="scientific">Mucor plumbeus</name>
    <dbReference type="NCBI Taxonomy" id="97098"/>
    <lineage>
        <taxon>Eukaryota</taxon>
        <taxon>Fungi</taxon>
        <taxon>Fungi incertae sedis</taxon>
        <taxon>Mucoromycota</taxon>
        <taxon>Mucoromycotina</taxon>
        <taxon>Mucoromycetes</taxon>
        <taxon>Mucorales</taxon>
        <taxon>Mucorineae</taxon>
        <taxon>Mucoraceae</taxon>
        <taxon>Mucor</taxon>
    </lineage>
</organism>
<feature type="domain" description="AGC-kinase C-terminal" evidence="14">
    <location>
        <begin position="1903"/>
        <end position="2015"/>
    </location>
</feature>
<dbReference type="GO" id="GO:0005634">
    <property type="term" value="C:nucleus"/>
    <property type="evidence" value="ECO:0007669"/>
    <property type="project" value="TreeGrafter"/>
</dbReference>
<feature type="compositionally biased region" description="Polar residues" evidence="11">
    <location>
        <begin position="96"/>
        <end position="116"/>
    </location>
</feature>
<feature type="compositionally biased region" description="Low complexity" evidence="11">
    <location>
        <begin position="1636"/>
        <end position="1650"/>
    </location>
</feature>
<keyword evidence="2" id="KW-0723">Serine/threonine-protein kinase</keyword>
<dbReference type="SUPFAM" id="SSF56112">
    <property type="entry name" value="Protein kinase-like (PK-like)"/>
    <property type="match status" value="1"/>
</dbReference>
<dbReference type="GO" id="GO:0005737">
    <property type="term" value="C:cytoplasm"/>
    <property type="evidence" value="ECO:0007669"/>
    <property type="project" value="TreeGrafter"/>
</dbReference>
<accession>A0A8H7V212</accession>
<feature type="domain" description="Protein kinase" evidence="12">
    <location>
        <begin position="1474"/>
        <end position="1902"/>
    </location>
</feature>
<dbReference type="EC" id="2.7.11.1" evidence="1"/>
<feature type="compositionally biased region" description="Basic residues" evidence="11">
    <location>
        <begin position="1348"/>
        <end position="1365"/>
    </location>
</feature>
<feature type="compositionally biased region" description="Polar residues" evidence="11">
    <location>
        <begin position="1705"/>
        <end position="1716"/>
    </location>
</feature>
<dbReference type="PROSITE" id="PS51285">
    <property type="entry name" value="AGC_KINASE_CTER"/>
    <property type="match status" value="1"/>
</dbReference>
<dbReference type="InterPro" id="IPR050236">
    <property type="entry name" value="Ser_Thr_kinase_AGC"/>
</dbReference>
<keyword evidence="5" id="KW-0547">Nucleotide-binding</keyword>
<dbReference type="GO" id="GO:0000160">
    <property type="term" value="P:phosphorelay signal transduction system"/>
    <property type="evidence" value="ECO:0007669"/>
    <property type="project" value="InterPro"/>
</dbReference>
<dbReference type="FunFam" id="1.10.510.10:FF:000340">
    <property type="entry name" value="Serine threonine protein kinase"/>
    <property type="match status" value="1"/>
</dbReference>
<evidence type="ECO:0000256" key="8">
    <source>
        <dbReference type="ARBA" id="ARBA00047899"/>
    </source>
</evidence>
<dbReference type="InterPro" id="IPR008271">
    <property type="entry name" value="Ser/Thr_kinase_AS"/>
</dbReference>
<keyword evidence="16" id="KW-1185">Reference proteome</keyword>
<dbReference type="FunFam" id="3.30.200.20:FF:001008">
    <property type="entry name" value="Serine/threonine-protein kinase cek1"/>
    <property type="match status" value="1"/>
</dbReference>
<protein>
    <recommendedName>
        <fullName evidence="1">non-specific serine/threonine protein kinase</fullName>
        <ecNumber evidence="1">2.7.11.1</ecNumber>
    </recommendedName>
</protein>
<gene>
    <name evidence="15" type="ORF">INT46_002071</name>
</gene>
<feature type="compositionally biased region" description="Polar residues" evidence="11">
    <location>
        <begin position="2200"/>
        <end position="2221"/>
    </location>
</feature>
<feature type="region of interest" description="Disordered" evidence="11">
    <location>
        <begin position="1636"/>
        <end position="1666"/>
    </location>
</feature>
<evidence type="ECO:0000256" key="2">
    <source>
        <dbReference type="ARBA" id="ARBA00022527"/>
    </source>
</evidence>
<sequence>MEQVAPRTTEAAAEEAATATAAAAVTADEAVKPFFKSTLPRSNPAFVSVSHVTTSAEITNPSLNSKLKRVPIPQTLLFKRPPSRSSISSIDEDNNIRNTTQLPPQAPSSETSSSPFTAMRSGTAINQIPNKKKSLFVHGNSGDEYASSPGSEADIHTTTSNTSPMFSIRYANSPPAGSGGKYMIKSKRSSWIVDTTVGGVQTSSSTTASDTINSSTPSTPVSLPETVRFSRSRKSSTIDDNNTRSKLRENNFTYDKHQRNCSISSILTDNISILSGPDEYELCNNNESILSSGVNQDRRSSGCILRNMSSADLADIINGNVPNPVYSHPPSLPEYQQSLQTLLKKQLSNSTMVSSNSVTEADKDVVEIDLDDTLSCSFNNALDTHSKYQSPVYPAIFLNDANNNDNGEYEEDEAAIATVETEDNDINYDNTSVPDINEDYFILTDQVYRESKSVPIRRCSLSKSNKLANQDFYAHKLQSSRLAKIRKWSSYHQYTSLKWINWMDCNDINTNDKVTSWWNSVIEQPANNIESINQQQNKKSSSTLDENRQHHMSLNLHDLPYQFPTTEPAVDSSTTSSTPIRSSFSMNNGSVGYRFNNPNKNPFQHFGENYDSFTSPPKIPAKQLNNGCPRLTIKTRLYSAKDACNLELRKIIDGLNEYVEKGLLYQKEEQDLLKWDATIKQKNTINNDQDIVSVISEDSYLPTPFILTLQDVICLAQSVLDTDLETLLENSGACADTVSSIQSVGMKWDYHREWPCREWYVRLLLSVAALNRVVEWWQAERSFWTANTLSNTTVISTPTTTSNSTTTTVTPLFKPTLPNEDNVVLRTRDNSAISSSINTNEDETYQLQEEAEIGQSRTIVMELSLTSSTIQYLSPVWHDVIGTRPQSMIGLNISQLLVHEDKDVFCTATSEMLADDSKTVEVIFHVINDQDSTKPFKMEGKGMLMYNHVTGEPSHTMWVMKSLEISRRWSIIDNSTATTASDLVPLEKPPFLSEKNISSSFVIENIKSIASRRAISQGGTPVFQSIDSTSHLLKLSPALCNICERLVVAAFFEQHSELCSEIHRAEMDVVTCNDSLTELRHYVQGLCDLTKSEVQELENNPELYLQHQVETIFEDDENANDVVSINSEKDSIFGELLPLEEDRISPIEKKRAELDKYVSLLDIMNTALSIVTPGNNDSDDVINNYDEIGSLHGHHSPRLKQSELSKSKIIKILYWRAPQADDADTESLIHDIEVITKSKVDAVNRTQDCLEYNERTRKNFQMNVMRDSEWSEFVITKDDNLHNELDTTTSTLPETEIKQVEPKMEIPPKPDQNNQRIIPAKKAPEDEEKGSVNRKKNIFKKIKDWKSKGKRCSSKQSKRNSKRKQNNTISDNIHPPVSTNTATNSWHQSSSSINGTKILEMEIIDTPMASPRFPALTNSIIPPPRRSSLTHHHQQRIQQQSSGATTPALVKSPISPLPAAITSTRPIPPSIKDFDIIKPISKGAFGSVFLAKKRVTGDYYAIKFLKKSDMIAKNQVTNVKAERMILMTQTDSPFVTKLYYTFQSKDYLYLVMEYLNGGDCSSLIKVLGTLPCDWARNYLAEVTLGLSYLHDKHIIHRDLKPDNLLIDQNGHLKLTDFGLSRIGFLDRRVRDELSNGPLSLLPSSPAPSRSGTPPQSPSTNATMPLSGSNGKLYKHSYFSLLFDGKKNRRGSLASSAYGGELADGGNQSSSTTSITSFVHGGETVNTPLNLHDDLNPTTSSSSNSNSITNSNTLVSTSRPHRQRTSSGLLSSGLITPTAFVHTADTIAENGVGGDARQQQEQAVGTPDYLAPESILGTGQDSMVDWWALGVICYEFLYGYPPFHAETPDRVFENILSRNIDWHKDEIKLPEEAYDFMERLLTLDPEQRLGRNGPDEVRQHPFFKDLDWEKLLIDSPSFVPQPMNEEDTDYFDARGATMMMEQQDNLQNLVLEEIKRAQAIINEQDPDKIALVDNNAANLNIATTNANNAQQEQSSFDDVNFGTFVYKNLPVLEKANEDAIRKIRHERIVANTSLSSSGSSSTSIERMHFRSLPAISRRKRGSITEAVHSRNGSNSSITPSFPPLTAIKTNTNASTSLPCTPPLAISPSSSAKFNNTPTNASVTPPYRRSVDISHAPINHAEKLKLAKDMAPNRVRSVSSPGNRVAVLAAAAAATVAASTPNNNYSFTSVPLSMKNSAAESLPMSTTSNYSGSGHSSCTNSPSLEKHHHNMPLPLQISSSAHPLDTGSSSPLSTTTLNTTAKTLNCLIADDNPISCKILETILQLLQCRCVIVRNGAQAIRCAMGDKVQFDFIFMDIRMPIIDGEAAARMIKYTNNINRNTPIIAVTAYERTLQLASVFDDTLCKPVTKEIVLRCIRHITDRNSAAIHWPSTSSSNSQQQQHQIESVFPLSASYSPVSIKDTLLSHPNYP</sequence>
<feature type="compositionally biased region" description="Low complexity" evidence="11">
    <location>
        <begin position="1735"/>
        <end position="1757"/>
    </location>
</feature>
<dbReference type="GO" id="GO:1901992">
    <property type="term" value="P:positive regulation of mitotic cell cycle phase transition"/>
    <property type="evidence" value="ECO:0007669"/>
    <property type="project" value="UniProtKB-ARBA"/>
</dbReference>
<feature type="region of interest" description="Disordered" evidence="11">
    <location>
        <begin position="200"/>
        <end position="244"/>
    </location>
</feature>
<feature type="region of interest" description="Disordered" evidence="11">
    <location>
        <begin position="2200"/>
        <end position="2251"/>
    </location>
</feature>
<evidence type="ECO:0000259" key="14">
    <source>
        <dbReference type="PROSITE" id="PS51285"/>
    </source>
</evidence>
<dbReference type="Pfam" id="PF00069">
    <property type="entry name" value="Pkinase"/>
    <property type="match status" value="2"/>
</dbReference>
<feature type="modified residue" description="4-aspartylphosphate" evidence="10">
    <location>
        <position position="2314"/>
    </location>
</feature>
<evidence type="ECO:0000259" key="12">
    <source>
        <dbReference type="PROSITE" id="PS50011"/>
    </source>
</evidence>
<comment type="catalytic activity">
    <reaction evidence="8">
        <text>L-threonyl-[protein] + ATP = O-phospho-L-threonyl-[protein] + ADP + H(+)</text>
        <dbReference type="Rhea" id="RHEA:46608"/>
        <dbReference type="Rhea" id="RHEA-COMP:11060"/>
        <dbReference type="Rhea" id="RHEA-COMP:11605"/>
        <dbReference type="ChEBI" id="CHEBI:15378"/>
        <dbReference type="ChEBI" id="CHEBI:30013"/>
        <dbReference type="ChEBI" id="CHEBI:30616"/>
        <dbReference type="ChEBI" id="CHEBI:61977"/>
        <dbReference type="ChEBI" id="CHEBI:456216"/>
        <dbReference type="EC" id="2.7.11.1"/>
    </reaction>
</comment>
<dbReference type="PROSITE" id="PS50110">
    <property type="entry name" value="RESPONSE_REGULATORY"/>
    <property type="match status" value="1"/>
</dbReference>
<dbReference type="SUPFAM" id="SSF52172">
    <property type="entry name" value="CheY-like"/>
    <property type="match status" value="1"/>
</dbReference>
<reference evidence="15" key="1">
    <citation type="submission" date="2020-12" db="EMBL/GenBank/DDBJ databases">
        <title>Metabolic potential, ecology and presence of endohyphal bacteria is reflected in genomic diversity of Mucoromycotina.</title>
        <authorList>
            <person name="Muszewska A."/>
            <person name="Okrasinska A."/>
            <person name="Steczkiewicz K."/>
            <person name="Drgas O."/>
            <person name="Orlowska M."/>
            <person name="Perlinska-Lenart U."/>
            <person name="Aleksandrzak-Piekarczyk T."/>
            <person name="Szatraj K."/>
            <person name="Zielenkiewicz U."/>
            <person name="Pilsyk S."/>
            <person name="Malc E."/>
            <person name="Mieczkowski P."/>
            <person name="Kruszewska J.S."/>
            <person name="Biernat P."/>
            <person name="Pawlowska J."/>
        </authorList>
    </citation>
    <scope>NUCLEOTIDE SEQUENCE</scope>
    <source>
        <strain evidence="15">CBS 226.32</strain>
    </source>
</reference>
<dbReference type="OrthoDB" id="162894at2759"/>
<dbReference type="Gene3D" id="3.30.450.20">
    <property type="entry name" value="PAS domain"/>
    <property type="match status" value="1"/>
</dbReference>
<dbReference type="InterPro" id="IPR011006">
    <property type="entry name" value="CheY-like_superfamily"/>
</dbReference>
<comment type="catalytic activity">
    <reaction evidence="9">
        <text>L-seryl-[protein] + ATP = O-phospho-L-seryl-[protein] + ADP + H(+)</text>
        <dbReference type="Rhea" id="RHEA:17989"/>
        <dbReference type="Rhea" id="RHEA-COMP:9863"/>
        <dbReference type="Rhea" id="RHEA-COMP:11604"/>
        <dbReference type="ChEBI" id="CHEBI:15378"/>
        <dbReference type="ChEBI" id="CHEBI:29999"/>
        <dbReference type="ChEBI" id="CHEBI:30616"/>
        <dbReference type="ChEBI" id="CHEBI:83421"/>
        <dbReference type="ChEBI" id="CHEBI:456216"/>
        <dbReference type="EC" id="2.7.11.1"/>
    </reaction>
</comment>
<evidence type="ECO:0000256" key="6">
    <source>
        <dbReference type="ARBA" id="ARBA00022777"/>
    </source>
</evidence>
<dbReference type="GO" id="GO:0004674">
    <property type="term" value="F:protein serine/threonine kinase activity"/>
    <property type="evidence" value="ECO:0007669"/>
    <property type="project" value="UniProtKB-KW"/>
</dbReference>
<dbReference type="Gene3D" id="3.40.50.2300">
    <property type="match status" value="1"/>
</dbReference>
<feature type="compositionally biased region" description="Basic and acidic residues" evidence="11">
    <location>
        <begin position="1299"/>
        <end position="1308"/>
    </location>
</feature>
<dbReference type="Gene3D" id="3.30.200.20">
    <property type="entry name" value="Phosphorylase Kinase, domain 1"/>
    <property type="match status" value="2"/>
</dbReference>
<dbReference type="InterPro" id="IPR000719">
    <property type="entry name" value="Prot_kinase_dom"/>
</dbReference>
<dbReference type="InterPro" id="IPR000961">
    <property type="entry name" value="AGC-kinase_C"/>
</dbReference>
<evidence type="ECO:0000256" key="3">
    <source>
        <dbReference type="ARBA" id="ARBA00022553"/>
    </source>
</evidence>
<evidence type="ECO:0000313" key="16">
    <source>
        <dbReference type="Proteomes" id="UP000650833"/>
    </source>
</evidence>
<feature type="region of interest" description="Disordered" evidence="11">
    <location>
        <begin position="1299"/>
        <end position="1391"/>
    </location>
</feature>
<evidence type="ECO:0000313" key="15">
    <source>
        <dbReference type="EMBL" id="KAG2200438.1"/>
    </source>
</evidence>
<feature type="compositionally biased region" description="Polar residues" evidence="11">
    <location>
        <begin position="1651"/>
        <end position="1666"/>
    </location>
</feature>
<keyword evidence="6" id="KW-0418">Kinase</keyword>